<gene>
    <name evidence="2" type="ORF">BSL78_26490</name>
</gene>
<dbReference type="PANTHER" id="PTHR31025:SF22">
    <property type="entry name" value="IP13529P"/>
    <property type="match status" value="1"/>
</dbReference>
<dbReference type="PANTHER" id="PTHR31025">
    <property type="entry name" value="SI:CH211-196P9.1-RELATED"/>
    <property type="match status" value="1"/>
</dbReference>
<dbReference type="Proteomes" id="UP000230750">
    <property type="component" value="Unassembled WGS sequence"/>
</dbReference>
<feature type="region of interest" description="Disordered" evidence="1">
    <location>
        <begin position="83"/>
        <end position="102"/>
    </location>
</feature>
<organism evidence="2 3">
    <name type="scientific">Stichopus japonicus</name>
    <name type="common">Sea cucumber</name>
    <dbReference type="NCBI Taxonomy" id="307972"/>
    <lineage>
        <taxon>Eukaryota</taxon>
        <taxon>Metazoa</taxon>
        <taxon>Echinodermata</taxon>
        <taxon>Eleutherozoa</taxon>
        <taxon>Echinozoa</taxon>
        <taxon>Holothuroidea</taxon>
        <taxon>Aspidochirotacea</taxon>
        <taxon>Aspidochirotida</taxon>
        <taxon>Stichopodidae</taxon>
        <taxon>Apostichopus</taxon>
    </lineage>
</organism>
<comment type="caution">
    <text evidence="2">The sequence shown here is derived from an EMBL/GenBank/DDBJ whole genome shotgun (WGS) entry which is preliminary data.</text>
</comment>
<dbReference type="OrthoDB" id="8838209at2759"/>
<sequence>MSVSEQSDDTICLEDVASSIMQHLPSLPLEMVDKVVEQLLAAGVESVCDLKLITDDDLSSVLKPIQRRKLLLAWANKAEKLLGSESSQSSEPDSVASSPGCSWVPSSAGSSPAAVIADWAESFKVDWDKMPKSLTKSLQKKQRPTPKDRREMIRILCNDIMKVESSPGRKHLSIIAQKIVREFPEPFKDDIEGLVVGSGYASLLTQLENRMSNINRGKFHLNVGYPLFVEGEQNEALTKKRKLSTSYGCKNWQPEDLPEGEDRDTQRKKIDDLKVMHELNIWDDNEVVFLMKTVFPTIRAKINSQQVPIKSRIQKFLQVSAKKKKEVQNIIADVESAKKESGDHSPDVPGLILLLCNHLGDKWDDLFYLAKETSTVQNITKDLKSTSPCIIIQGPNMYTGRKFMLAVDMVIVNDHIQTFESAMTMLFAMFFILNIEYPSEGATLMEFIQRCFVGLNPEKGRKTPKSKKSYPVNPKILALVGNLKEFESDWTV</sequence>
<proteinExistence type="predicted"/>
<evidence type="ECO:0000256" key="1">
    <source>
        <dbReference type="SAM" id="MobiDB-lite"/>
    </source>
</evidence>
<protein>
    <submittedName>
        <fullName evidence="2">Uncharacterized protein</fullName>
    </submittedName>
</protein>
<keyword evidence="3" id="KW-1185">Reference proteome</keyword>
<dbReference type="STRING" id="307972.A0A2G8JLR6"/>
<reference evidence="2 3" key="1">
    <citation type="journal article" date="2017" name="PLoS Biol.">
        <title>The sea cucumber genome provides insights into morphological evolution and visceral regeneration.</title>
        <authorList>
            <person name="Zhang X."/>
            <person name="Sun L."/>
            <person name="Yuan J."/>
            <person name="Sun Y."/>
            <person name="Gao Y."/>
            <person name="Zhang L."/>
            <person name="Li S."/>
            <person name="Dai H."/>
            <person name="Hamel J.F."/>
            <person name="Liu C."/>
            <person name="Yu Y."/>
            <person name="Liu S."/>
            <person name="Lin W."/>
            <person name="Guo K."/>
            <person name="Jin S."/>
            <person name="Xu P."/>
            <person name="Storey K.B."/>
            <person name="Huan P."/>
            <person name="Zhang T."/>
            <person name="Zhou Y."/>
            <person name="Zhang J."/>
            <person name="Lin C."/>
            <person name="Li X."/>
            <person name="Xing L."/>
            <person name="Huo D."/>
            <person name="Sun M."/>
            <person name="Wang L."/>
            <person name="Mercier A."/>
            <person name="Li F."/>
            <person name="Yang H."/>
            <person name="Xiang J."/>
        </authorList>
    </citation>
    <scope>NUCLEOTIDE SEQUENCE [LARGE SCALE GENOMIC DNA]</scope>
    <source>
        <strain evidence="2">Shaxun</strain>
        <tissue evidence="2">Muscle</tissue>
    </source>
</reference>
<name>A0A2G8JLR6_STIJA</name>
<evidence type="ECO:0000313" key="2">
    <source>
        <dbReference type="EMBL" id="PIK36675.1"/>
    </source>
</evidence>
<feature type="compositionally biased region" description="Low complexity" evidence="1">
    <location>
        <begin position="84"/>
        <end position="102"/>
    </location>
</feature>
<evidence type="ECO:0000313" key="3">
    <source>
        <dbReference type="Proteomes" id="UP000230750"/>
    </source>
</evidence>
<dbReference type="EMBL" id="MRZV01001636">
    <property type="protein sequence ID" value="PIK36675.1"/>
    <property type="molecule type" value="Genomic_DNA"/>
</dbReference>
<accession>A0A2G8JLR6</accession>
<dbReference type="AlphaFoldDB" id="A0A2G8JLR6"/>